<name>A0A151QMT4_CAJCA</name>
<accession>A0A151QMT4</accession>
<keyword evidence="2" id="KW-1185">Reference proteome</keyword>
<dbReference type="Gramene" id="C.cajan_47931.t">
    <property type="protein sequence ID" value="C.cajan_47931.t.cds1"/>
    <property type="gene ID" value="C.cajan_47931"/>
</dbReference>
<evidence type="ECO:0000313" key="2">
    <source>
        <dbReference type="Proteomes" id="UP000075243"/>
    </source>
</evidence>
<proteinExistence type="predicted"/>
<dbReference type="Proteomes" id="UP000075243">
    <property type="component" value="Unassembled WGS sequence"/>
</dbReference>
<protein>
    <submittedName>
        <fullName evidence="1">Uncharacterized protein</fullName>
    </submittedName>
</protein>
<organism evidence="1 2">
    <name type="scientific">Cajanus cajan</name>
    <name type="common">Pigeon pea</name>
    <name type="synonym">Cajanus indicus</name>
    <dbReference type="NCBI Taxonomy" id="3821"/>
    <lineage>
        <taxon>Eukaryota</taxon>
        <taxon>Viridiplantae</taxon>
        <taxon>Streptophyta</taxon>
        <taxon>Embryophyta</taxon>
        <taxon>Tracheophyta</taxon>
        <taxon>Spermatophyta</taxon>
        <taxon>Magnoliopsida</taxon>
        <taxon>eudicotyledons</taxon>
        <taxon>Gunneridae</taxon>
        <taxon>Pentapetalae</taxon>
        <taxon>rosids</taxon>
        <taxon>fabids</taxon>
        <taxon>Fabales</taxon>
        <taxon>Fabaceae</taxon>
        <taxon>Papilionoideae</taxon>
        <taxon>50 kb inversion clade</taxon>
        <taxon>NPAAA clade</taxon>
        <taxon>indigoferoid/millettioid clade</taxon>
        <taxon>Phaseoleae</taxon>
        <taxon>Cajanus</taxon>
    </lineage>
</organism>
<evidence type="ECO:0000313" key="1">
    <source>
        <dbReference type="EMBL" id="KYP31608.1"/>
    </source>
</evidence>
<dbReference type="AlphaFoldDB" id="A0A151QMT4"/>
<sequence>MEDKLDFSYKWIGKNCLANTYPRLFQNSEQQHNKVSEMGKWCDGIWKWEFIWPRPWFEWERSQWETMQNQLGNVTIQKRTGTRLLDLVG</sequence>
<reference evidence="1" key="1">
    <citation type="journal article" date="2012" name="Nat. Biotechnol.">
        <title>Draft genome sequence of pigeonpea (Cajanus cajan), an orphan legume crop of resource-poor farmers.</title>
        <authorList>
            <person name="Varshney R.K."/>
            <person name="Chen W."/>
            <person name="Li Y."/>
            <person name="Bharti A.K."/>
            <person name="Saxena R.K."/>
            <person name="Schlueter J.A."/>
            <person name="Donoghue M.T."/>
            <person name="Azam S."/>
            <person name="Fan G."/>
            <person name="Whaley A.M."/>
            <person name="Farmer A.D."/>
            <person name="Sheridan J."/>
            <person name="Iwata A."/>
            <person name="Tuteja R."/>
            <person name="Penmetsa R.V."/>
            <person name="Wu W."/>
            <person name="Upadhyaya H.D."/>
            <person name="Yang S.P."/>
            <person name="Shah T."/>
            <person name="Saxena K.B."/>
            <person name="Michael T."/>
            <person name="McCombie W.R."/>
            <person name="Yang B."/>
            <person name="Zhang G."/>
            <person name="Yang H."/>
            <person name="Wang J."/>
            <person name="Spillane C."/>
            <person name="Cook D.R."/>
            <person name="May G.D."/>
            <person name="Xu X."/>
            <person name="Jackson S.A."/>
        </authorList>
    </citation>
    <scope>NUCLEOTIDE SEQUENCE [LARGE SCALE GENOMIC DNA]</scope>
</reference>
<dbReference type="EMBL" id="KQ485830">
    <property type="protein sequence ID" value="KYP31608.1"/>
    <property type="molecule type" value="Genomic_DNA"/>
</dbReference>
<gene>
    <name evidence="1" type="ORF">KK1_047980</name>
</gene>